<evidence type="ECO:0000313" key="4">
    <source>
        <dbReference type="EMBL" id="GAA1527686.1"/>
    </source>
</evidence>
<dbReference type="EMBL" id="BAAAOR010000025">
    <property type="protein sequence ID" value="GAA1527686.1"/>
    <property type="molecule type" value="Genomic_DNA"/>
</dbReference>
<feature type="transmembrane region" description="Helical" evidence="3">
    <location>
        <begin position="120"/>
        <end position="143"/>
    </location>
</feature>
<dbReference type="PANTHER" id="PTHR46580">
    <property type="entry name" value="SENSOR KINASE-RELATED"/>
    <property type="match status" value="1"/>
</dbReference>
<dbReference type="InterPro" id="IPR028994">
    <property type="entry name" value="Integrin_alpha_N"/>
</dbReference>
<keyword evidence="3" id="KW-0812">Transmembrane</keyword>
<feature type="compositionally biased region" description="Pro residues" evidence="2">
    <location>
        <begin position="63"/>
        <end position="81"/>
    </location>
</feature>
<feature type="compositionally biased region" description="Basic and acidic residues" evidence="2">
    <location>
        <begin position="15"/>
        <end position="46"/>
    </location>
</feature>
<dbReference type="Proteomes" id="UP001500842">
    <property type="component" value="Unassembled WGS sequence"/>
</dbReference>
<dbReference type="SUPFAM" id="SSF69318">
    <property type="entry name" value="Integrin alpha N-terminal domain"/>
    <property type="match status" value="1"/>
</dbReference>
<dbReference type="Gene3D" id="2.40.128.340">
    <property type="match status" value="1"/>
</dbReference>
<evidence type="ECO:0000256" key="1">
    <source>
        <dbReference type="ARBA" id="ARBA00022729"/>
    </source>
</evidence>
<keyword evidence="3" id="KW-0472">Membrane</keyword>
<evidence type="ECO:0008006" key="6">
    <source>
        <dbReference type="Google" id="ProtNLM"/>
    </source>
</evidence>
<evidence type="ECO:0000313" key="5">
    <source>
        <dbReference type="Proteomes" id="UP001500842"/>
    </source>
</evidence>
<evidence type="ECO:0000256" key="3">
    <source>
        <dbReference type="SAM" id="Phobius"/>
    </source>
</evidence>
<feature type="region of interest" description="Disordered" evidence="2">
    <location>
        <begin position="1"/>
        <end position="115"/>
    </location>
</feature>
<proteinExistence type="predicted"/>
<gene>
    <name evidence="4" type="ORF">GCM10009788_33850</name>
</gene>
<dbReference type="InterPro" id="IPR013517">
    <property type="entry name" value="FG-GAP"/>
</dbReference>
<reference evidence="4 5" key="1">
    <citation type="journal article" date="2019" name="Int. J. Syst. Evol. Microbiol.">
        <title>The Global Catalogue of Microorganisms (GCM) 10K type strain sequencing project: providing services to taxonomists for standard genome sequencing and annotation.</title>
        <authorList>
            <consortium name="The Broad Institute Genomics Platform"/>
            <consortium name="The Broad Institute Genome Sequencing Center for Infectious Disease"/>
            <person name="Wu L."/>
            <person name="Ma J."/>
        </authorList>
    </citation>
    <scope>NUCLEOTIDE SEQUENCE [LARGE SCALE GENOMIC DNA]</scope>
    <source>
        <strain evidence="4 5">JCM 14942</strain>
    </source>
</reference>
<feature type="compositionally biased region" description="Pro residues" evidence="2">
    <location>
        <begin position="47"/>
        <end position="56"/>
    </location>
</feature>
<evidence type="ECO:0000256" key="2">
    <source>
        <dbReference type="SAM" id="MobiDB-lite"/>
    </source>
</evidence>
<sequence>MSNITPPGWYPDGDGWERRWDGGSWTDDRRRMAEPEPADEATRVRPQEPPTAPPAAQPTAQPTAPPAPAPAPAPAPGPPTAPRAGTPAPSPPGYGQVPHGSYGGQPAPHGPPTPPRRSRLGLWIALAVVLVLIAGAAGTLAALRPWEDDDRTAGDGGGQGDDPAAVAIQGDLDGDGHGDAVYYFYPDYDSGKKITATSNGEVFSTTEVAVEPYREPDSLFLDWDGDGVNEVLTWAFVDSANQLTLSSTESDFPGEQTFRLPLSSLKDYGLRIQVQAGDFDGDGKVDLAVAGPNDKAVDIQVLRGDGTGGFGDPVRWASIPNATIDATEIRSGDFDHDGDADLWTQLPSEKVKDEDYTGYYSGRKGYAMLTSTGSEFEIGAVTENSIYADEYLVGDVTGDGTISLVTVQARSYDEKVEVKVYDLAEGRPKEVAGFTGTSTIGQRSLQGAILSDVDGDGRGDIVFVVKAYKESKFTGVQVMRSNGSGFERATVWAETPPCDSDDCRIRFQGS</sequence>
<name>A0ABN2AW76_9ACTN</name>
<organism evidence="4 5">
    <name type="scientific">Nocardioides humi</name>
    <dbReference type="NCBI Taxonomy" id="449461"/>
    <lineage>
        <taxon>Bacteria</taxon>
        <taxon>Bacillati</taxon>
        <taxon>Actinomycetota</taxon>
        <taxon>Actinomycetes</taxon>
        <taxon>Propionibacteriales</taxon>
        <taxon>Nocardioidaceae</taxon>
        <taxon>Nocardioides</taxon>
    </lineage>
</organism>
<keyword evidence="5" id="KW-1185">Reference proteome</keyword>
<protein>
    <recommendedName>
        <fullName evidence="6">Repeat domain-containing protein</fullName>
    </recommendedName>
</protein>
<accession>A0ABN2AW76</accession>
<dbReference type="Pfam" id="PF13517">
    <property type="entry name" value="FG-GAP_3"/>
    <property type="match status" value="1"/>
</dbReference>
<comment type="caution">
    <text evidence="4">The sequence shown here is derived from an EMBL/GenBank/DDBJ whole genome shotgun (WGS) entry which is preliminary data.</text>
</comment>
<keyword evidence="3" id="KW-1133">Transmembrane helix</keyword>
<keyword evidence="1" id="KW-0732">Signal</keyword>
<dbReference type="RefSeq" id="WP_141003871.1">
    <property type="nucleotide sequence ID" value="NZ_BAAAOR010000025.1"/>
</dbReference>